<gene>
    <name evidence="1" type="ORF">ALC57_15875</name>
</gene>
<accession>A0A151IW04</accession>
<reference evidence="1 2" key="1">
    <citation type="submission" date="2015-09" db="EMBL/GenBank/DDBJ databases">
        <title>Trachymyrmex cornetzi WGS genome.</title>
        <authorList>
            <person name="Nygaard S."/>
            <person name="Hu H."/>
            <person name="Boomsma J."/>
            <person name="Zhang G."/>
        </authorList>
    </citation>
    <scope>NUCLEOTIDE SEQUENCE [LARGE SCALE GENOMIC DNA]</scope>
    <source>
        <strain evidence="1">Tcor2-1</strain>
        <tissue evidence="1">Whole body</tissue>
    </source>
</reference>
<sequence length="86" mass="9319">MSCQRFQFQNQNQVGAALVAFGEAISELLRSLVQRDLPIEACSAVLKVSKGAKILADFGTSFSEEIKKASLMEKSSKNLIKTPLTG</sequence>
<name>A0A151IW04_9HYME</name>
<evidence type="ECO:0000313" key="1">
    <source>
        <dbReference type="EMBL" id="KYN11982.1"/>
    </source>
</evidence>
<proteinExistence type="predicted"/>
<evidence type="ECO:0000313" key="2">
    <source>
        <dbReference type="Proteomes" id="UP000078492"/>
    </source>
</evidence>
<dbReference type="AlphaFoldDB" id="A0A151IW04"/>
<dbReference type="STRING" id="471704.A0A151IW04"/>
<dbReference type="EMBL" id="KQ980881">
    <property type="protein sequence ID" value="KYN11982.1"/>
    <property type="molecule type" value="Genomic_DNA"/>
</dbReference>
<dbReference type="Proteomes" id="UP000078492">
    <property type="component" value="Unassembled WGS sequence"/>
</dbReference>
<organism evidence="1 2">
    <name type="scientific">Trachymyrmex cornetzi</name>
    <dbReference type="NCBI Taxonomy" id="471704"/>
    <lineage>
        <taxon>Eukaryota</taxon>
        <taxon>Metazoa</taxon>
        <taxon>Ecdysozoa</taxon>
        <taxon>Arthropoda</taxon>
        <taxon>Hexapoda</taxon>
        <taxon>Insecta</taxon>
        <taxon>Pterygota</taxon>
        <taxon>Neoptera</taxon>
        <taxon>Endopterygota</taxon>
        <taxon>Hymenoptera</taxon>
        <taxon>Apocrita</taxon>
        <taxon>Aculeata</taxon>
        <taxon>Formicoidea</taxon>
        <taxon>Formicidae</taxon>
        <taxon>Myrmicinae</taxon>
        <taxon>Trachymyrmex</taxon>
    </lineage>
</organism>
<protein>
    <submittedName>
        <fullName evidence="1">Uncharacterized protein</fullName>
    </submittedName>
</protein>
<keyword evidence="2" id="KW-1185">Reference proteome</keyword>